<dbReference type="EMBL" id="OX458333">
    <property type="protein sequence ID" value="CAI8936391.1"/>
    <property type="molecule type" value="Genomic_DNA"/>
</dbReference>
<dbReference type="Proteomes" id="UP001162030">
    <property type="component" value="Chromosome"/>
</dbReference>
<accession>A0ABM9I7B6</accession>
<evidence type="ECO:0000313" key="2">
    <source>
        <dbReference type="Proteomes" id="UP001162030"/>
    </source>
</evidence>
<proteinExistence type="predicted"/>
<sequence>MSQRLAAGCDGVAIDRVHPARLLWVQVIGDIESLDDAKAAFGPEAIGLRKAALPFGRCLDGRIDVGAQGAHDANAGNDDLISHDESLR</sequence>
<reference evidence="1 2" key="1">
    <citation type="submission" date="2023-03" db="EMBL/GenBank/DDBJ databases">
        <authorList>
            <person name="Pearce D."/>
        </authorList>
    </citation>
    <scope>NUCLEOTIDE SEQUENCE [LARGE SCALE GENOMIC DNA]</scope>
    <source>
        <strain evidence="1">Msz</strain>
    </source>
</reference>
<protein>
    <submittedName>
        <fullName evidence="1">Uncharacterized protein</fullName>
    </submittedName>
</protein>
<organism evidence="1 2">
    <name type="scientific">Methylocaldum szegediense</name>
    <dbReference type="NCBI Taxonomy" id="73780"/>
    <lineage>
        <taxon>Bacteria</taxon>
        <taxon>Pseudomonadati</taxon>
        <taxon>Pseudomonadota</taxon>
        <taxon>Gammaproteobacteria</taxon>
        <taxon>Methylococcales</taxon>
        <taxon>Methylococcaceae</taxon>
        <taxon>Methylocaldum</taxon>
    </lineage>
</organism>
<evidence type="ECO:0000313" key="1">
    <source>
        <dbReference type="EMBL" id="CAI8936391.1"/>
    </source>
</evidence>
<keyword evidence="2" id="KW-1185">Reference proteome</keyword>
<gene>
    <name evidence="1" type="ORF">MSZNOR_4148</name>
</gene>
<name>A0ABM9I7B6_9GAMM</name>